<dbReference type="OrthoDB" id="2015280at2759"/>
<dbReference type="PANTHER" id="PTHR21562:SF122">
    <property type="entry name" value="PALMITOLEOYL-PROTEIN CARBOXYLESTERASE NOTUM"/>
    <property type="match status" value="1"/>
</dbReference>
<reference evidence="2 3" key="1">
    <citation type="submission" date="2018-11" db="EMBL/GenBank/DDBJ databases">
        <authorList>
            <consortium name="Pathogen Informatics"/>
        </authorList>
    </citation>
    <scope>NUCLEOTIDE SEQUENCE [LARGE SCALE GENOMIC DNA]</scope>
</reference>
<sequence length="458" mass="52612">MAPNSQQVLWNISFQVLVSIMSAAGASVDQGRLQLRRCIRCLSLHRILALLLVPLSPLSVGFPTTGGFHLQSSPYNSTPGNPLPSLQNSWLYHQSLRYRSASQARRTNHSYKVFYLRYLTDTGVKCNDGTRAGYYLRHSKEPNSRNWMIYLEGGWYCFDEATCLARQLTNQALFSSRTWHMVRYSEFLFHTFLFTLTKNFIVGGMLSWDDRINPNYHLFNIVYVPYCSSDLWTGKKRRTTNGYYFHGSRILTAVINELLVRRDFAEAKKVIFAGSSAGGIGTMMNLDRLARKIRKRSRSRVQVSGIVDSAWFLNYPTYTQPSYLINCTSIYDCSPQEGIHRGIELWQPRIPRRCREAEGKSNFWRCYLGPVLYQHIRTPTFIIQSLFDEAQLQMNRALLLTGGPYTKFAYIQRLGQEVAKSLSVARSVPEMGSVFSNVHILNTTEELYLICNRVLNTL</sequence>
<dbReference type="Pfam" id="PF03283">
    <property type="entry name" value="PAE"/>
    <property type="match status" value="2"/>
</dbReference>
<dbReference type="AlphaFoldDB" id="A0A3P7LU66"/>
<dbReference type="PANTHER" id="PTHR21562">
    <property type="entry name" value="NOTUM-RELATED"/>
    <property type="match status" value="1"/>
</dbReference>
<dbReference type="InterPro" id="IPR004963">
    <property type="entry name" value="PAE/NOTUM"/>
</dbReference>
<evidence type="ECO:0000256" key="1">
    <source>
        <dbReference type="ARBA" id="ARBA00010213"/>
    </source>
</evidence>
<dbReference type="InterPro" id="IPR029058">
    <property type="entry name" value="AB_hydrolase_fold"/>
</dbReference>
<keyword evidence="3" id="KW-1185">Reference proteome</keyword>
<gene>
    <name evidence="2" type="ORF">DILT_LOCUS5582</name>
</gene>
<organism evidence="2 3">
    <name type="scientific">Dibothriocephalus latus</name>
    <name type="common">Fish tapeworm</name>
    <name type="synonym">Diphyllobothrium latum</name>
    <dbReference type="NCBI Taxonomy" id="60516"/>
    <lineage>
        <taxon>Eukaryota</taxon>
        <taxon>Metazoa</taxon>
        <taxon>Spiralia</taxon>
        <taxon>Lophotrochozoa</taxon>
        <taxon>Platyhelminthes</taxon>
        <taxon>Cestoda</taxon>
        <taxon>Eucestoda</taxon>
        <taxon>Diphyllobothriidea</taxon>
        <taxon>Diphyllobothriidae</taxon>
        <taxon>Dibothriocephalus</taxon>
    </lineage>
</organism>
<name>A0A3P7LU66_DIBLA</name>
<dbReference type="Proteomes" id="UP000281553">
    <property type="component" value="Unassembled WGS sequence"/>
</dbReference>
<proteinExistence type="inferred from homology"/>
<accession>A0A3P7LU66</accession>
<evidence type="ECO:0000313" key="2">
    <source>
        <dbReference type="EMBL" id="VDN09751.1"/>
    </source>
</evidence>
<dbReference type="EMBL" id="UYRU01047703">
    <property type="protein sequence ID" value="VDN09751.1"/>
    <property type="molecule type" value="Genomic_DNA"/>
</dbReference>
<protein>
    <submittedName>
        <fullName evidence="2">Uncharacterized protein</fullName>
    </submittedName>
</protein>
<dbReference type="SUPFAM" id="SSF53474">
    <property type="entry name" value="alpha/beta-Hydrolases"/>
    <property type="match status" value="1"/>
</dbReference>
<evidence type="ECO:0000313" key="3">
    <source>
        <dbReference type="Proteomes" id="UP000281553"/>
    </source>
</evidence>
<dbReference type="GO" id="GO:0016787">
    <property type="term" value="F:hydrolase activity"/>
    <property type="evidence" value="ECO:0007669"/>
    <property type="project" value="InterPro"/>
</dbReference>
<comment type="similarity">
    <text evidence="1">Belongs to the pectinacetylesterase family. Notum subfamily.</text>
</comment>